<sequence length="190" mass="18817">MRQTTALVALSALGMAVAQSNFTIDPATIDPTTRTEWCNAEFNTCGILCGGPASTKANSCTPSDLKFVCTCSNGSAPGLEYYIQSMPTLLCEQAFKDCIAKNIGNSQEQGKCTTDIKGKCGTLDPAKAQVGGGDSGSSSSATTAAPTGSAASTSGGAAATTTTQNAGAMPTLIGNGFAAVAAGVLAAALL</sequence>
<keyword evidence="5" id="KW-1185">Reference proteome</keyword>
<dbReference type="PANTHER" id="PTHR38118">
    <property type="entry name" value="ANCHORED CELL WALL PROTEIN 11-RELATED"/>
    <property type="match status" value="1"/>
</dbReference>
<feature type="domain" description="DUF7707" evidence="3">
    <location>
        <begin position="23"/>
        <end position="125"/>
    </location>
</feature>
<dbReference type="EMBL" id="JAULSV010000001">
    <property type="protein sequence ID" value="KAK0656640.1"/>
    <property type="molecule type" value="Genomic_DNA"/>
</dbReference>
<comment type="caution">
    <text evidence="4">The sequence shown here is derived from an EMBL/GenBank/DDBJ whole genome shotgun (WGS) entry which is preliminary data.</text>
</comment>
<proteinExistence type="predicted"/>
<protein>
    <recommendedName>
        <fullName evidence="3">DUF7707 domain-containing protein</fullName>
    </recommendedName>
</protein>
<feature type="chain" id="PRO_5041267588" description="DUF7707 domain-containing protein" evidence="2">
    <location>
        <begin position="19"/>
        <end position="190"/>
    </location>
</feature>
<evidence type="ECO:0000313" key="5">
    <source>
        <dbReference type="Proteomes" id="UP001174936"/>
    </source>
</evidence>
<dbReference type="InterPro" id="IPR056124">
    <property type="entry name" value="DUF7707"/>
</dbReference>
<dbReference type="PANTHER" id="PTHR38118:SF3">
    <property type="entry name" value="ANCHORED CELL WALL PROTEIN 11"/>
    <property type="match status" value="1"/>
</dbReference>
<feature type="compositionally biased region" description="Low complexity" evidence="1">
    <location>
        <begin position="136"/>
        <end position="157"/>
    </location>
</feature>
<evidence type="ECO:0000313" key="4">
    <source>
        <dbReference type="EMBL" id="KAK0656640.1"/>
    </source>
</evidence>
<reference evidence="4" key="1">
    <citation type="submission" date="2023-06" db="EMBL/GenBank/DDBJ databases">
        <title>Genome-scale phylogeny and comparative genomics of the fungal order Sordariales.</title>
        <authorList>
            <consortium name="Lawrence Berkeley National Laboratory"/>
            <person name="Hensen N."/>
            <person name="Bonometti L."/>
            <person name="Westerberg I."/>
            <person name="Brannstrom I.O."/>
            <person name="Guillou S."/>
            <person name="Cros-Aarteil S."/>
            <person name="Calhoun S."/>
            <person name="Haridas S."/>
            <person name="Kuo A."/>
            <person name="Mondo S."/>
            <person name="Pangilinan J."/>
            <person name="Riley R."/>
            <person name="Labutti K."/>
            <person name="Andreopoulos B."/>
            <person name="Lipzen A."/>
            <person name="Chen C."/>
            <person name="Yanf M."/>
            <person name="Daum C."/>
            <person name="Ng V."/>
            <person name="Clum A."/>
            <person name="Steindorff A."/>
            <person name="Ohm R."/>
            <person name="Martin F."/>
            <person name="Silar P."/>
            <person name="Natvig D."/>
            <person name="Lalanne C."/>
            <person name="Gautier V."/>
            <person name="Ament-Velasquez S.L."/>
            <person name="Kruys A."/>
            <person name="Hutchinson M.I."/>
            <person name="Powell A.J."/>
            <person name="Barry K."/>
            <person name="Miller A.N."/>
            <person name="Grigoriev I.V."/>
            <person name="Debuchy R."/>
            <person name="Gladieux P."/>
            <person name="Thoren M.H."/>
            <person name="Johannesson H."/>
        </authorList>
    </citation>
    <scope>NUCLEOTIDE SEQUENCE</scope>
    <source>
        <strain evidence="4">SMH2532-1</strain>
    </source>
</reference>
<dbReference type="AlphaFoldDB" id="A0AA39YSH7"/>
<feature type="signal peptide" evidence="2">
    <location>
        <begin position="1"/>
        <end position="18"/>
    </location>
</feature>
<gene>
    <name evidence="4" type="ORF">B0T16DRAFT_318943</name>
</gene>
<organism evidence="4 5">
    <name type="scientific">Cercophora newfieldiana</name>
    <dbReference type="NCBI Taxonomy" id="92897"/>
    <lineage>
        <taxon>Eukaryota</taxon>
        <taxon>Fungi</taxon>
        <taxon>Dikarya</taxon>
        <taxon>Ascomycota</taxon>
        <taxon>Pezizomycotina</taxon>
        <taxon>Sordariomycetes</taxon>
        <taxon>Sordariomycetidae</taxon>
        <taxon>Sordariales</taxon>
        <taxon>Lasiosphaeriaceae</taxon>
        <taxon>Cercophora</taxon>
    </lineage>
</organism>
<dbReference type="Pfam" id="PF24808">
    <property type="entry name" value="DUF7707"/>
    <property type="match status" value="1"/>
</dbReference>
<accession>A0AA39YSH7</accession>
<evidence type="ECO:0000256" key="1">
    <source>
        <dbReference type="SAM" id="MobiDB-lite"/>
    </source>
</evidence>
<feature type="region of interest" description="Disordered" evidence="1">
    <location>
        <begin position="129"/>
        <end position="157"/>
    </location>
</feature>
<keyword evidence="2" id="KW-0732">Signal</keyword>
<evidence type="ECO:0000259" key="3">
    <source>
        <dbReference type="Pfam" id="PF24808"/>
    </source>
</evidence>
<evidence type="ECO:0000256" key="2">
    <source>
        <dbReference type="SAM" id="SignalP"/>
    </source>
</evidence>
<name>A0AA39YSH7_9PEZI</name>
<dbReference type="Proteomes" id="UP001174936">
    <property type="component" value="Unassembled WGS sequence"/>
</dbReference>